<sequence length="248" mass="26393">MSVIDTFNGALILNQRVFGEMRDAPDGVRRGFLIILLVGILVGAIQSASALISSGNPDQTVEAFIVSYREAIEQQRQTATTPEQREVLQLFEESADEMAAMVRELVTLPTILPRPISLFLQALGQTVSRPLEYLSDMLLAVILTHIAARQLGGQGGIRAMVAVGSLSVAPHALDALTFIPVLNLPISIIAWGWGLIVLITGTAVVHRLDTGKATLAVLLYPSLLIILGILLSCILLIGLISLSAGLGA</sequence>
<feature type="domain" description="Yip1" evidence="6">
    <location>
        <begin position="15"/>
        <end position="230"/>
    </location>
</feature>
<evidence type="ECO:0000256" key="3">
    <source>
        <dbReference type="ARBA" id="ARBA00022989"/>
    </source>
</evidence>
<dbReference type="RefSeq" id="WP_012259758.1">
    <property type="nucleotide sequence ID" value="NC_010175.1"/>
</dbReference>
<gene>
    <name evidence="7" type="ordered locus">Caur_3928</name>
</gene>
<dbReference type="InterPro" id="IPR006977">
    <property type="entry name" value="Yip1_dom"/>
</dbReference>
<keyword evidence="4 5" id="KW-0472">Membrane</keyword>
<dbReference type="STRING" id="324602.Caur_3928"/>
<evidence type="ECO:0000256" key="5">
    <source>
        <dbReference type="SAM" id="Phobius"/>
    </source>
</evidence>
<dbReference type="PATRIC" id="fig|324602.8.peg.4403"/>
<dbReference type="KEGG" id="cau:Caur_3928"/>
<keyword evidence="2 5" id="KW-0812">Transmembrane</keyword>
<accession>A9WDI6</accession>
<evidence type="ECO:0000313" key="8">
    <source>
        <dbReference type="Proteomes" id="UP000002008"/>
    </source>
</evidence>
<keyword evidence="3 5" id="KW-1133">Transmembrane helix</keyword>
<dbReference type="EMBL" id="CP000909">
    <property type="protein sequence ID" value="ABY37105.1"/>
    <property type="molecule type" value="Genomic_DNA"/>
</dbReference>
<evidence type="ECO:0000313" key="7">
    <source>
        <dbReference type="EMBL" id="ABY37105.1"/>
    </source>
</evidence>
<dbReference type="HOGENOM" id="CLU_1150942_0_0_0"/>
<evidence type="ECO:0000256" key="1">
    <source>
        <dbReference type="ARBA" id="ARBA00004141"/>
    </source>
</evidence>
<keyword evidence="8" id="KW-1185">Reference proteome</keyword>
<dbReference type="GO" id="GO:0016020">
    <property type="term" value="C:membrane"/>
    <property type="evidence" value="ECO:0007669"/>
    <property type="project" value="UniProtKB-SubCell"/>
</dbReference>
<comment type="subcellular location">
    <subcellularLocation>
        <location evidence="1">Membrane</location>
        <topology evidence="1">Multi-pass membrane protein</topology>
    </subcellularLocation>
</comment>
<reference evidence="8" key="1">
    <citation type="journal article" date="2011" name="BMC Genomics">
        <title>Complete genome sequence of the filamentous anoxygenic phototrophic bacterium Chloroflexus aurantiacus.</title>
        <authorList>
            <person name="Tang K.H."/>
            <person name="Barry K."/>
            <person name="Chertkov O."/>
            <person name="Dalin E."/>
            <person name="Han C.S."/>
            <person name="Hauser L.J."/>
            <person name="Honchak B.M."/>
            <person name="Karbach L.E."/>
            <person name="Land M.L."/>
            <person name="Lapidus A."/>
            <person name="Larimer F.W."/>
            <person name="Mikhailova N."/>
            <person name="Pitluck S."/>
            <person name="Pierson B.K."/>
            <person name="Blankenship R.E."/>
        </authorList>
    </citation>
    <scope>NUCLEOTIDE SEQUENCE [LARGE SCALE GENOMIC DNA]</scope>
    <source>
        <strain evidence="8">ATCC 29366 / DSM 635 / J-10-fl</strain>
    </source>
</reference>
<dbReference type="AlphaFoldDB" id="A9WDI6"/>
<evidence type="ECO:0000256" key="2">
    <source>
        <dbReference type="ARBA" id="ARBA00022692"/>
    </source>
</evidence>
<organism evidence="7 8">
    <name type="scientific">Chloroflexus aurantiacus (strain ATCC 29366 / DSM 635 / J-10-fl)</name>
    <dbReference type="NCBI Taxonomy" id="324602"/>
    <lineage>
        <taxon>Bacteria</taxon>
        <taxon>Bacillati</taxon>
        <taxon>Chloroflexota</taxon>
        <taxon>Chloroflexia</taxon>
        <taxon>Chloroflexales</taxon>
        <taxon>Chloroflexineae</taxon>
        <taxon>Chloroflexaceae</taxon>
        <taxon>Chloroflexus</taxon>
    </lineage>
</organism>
<dbReference type="Pfam" id="PF04893">
    <property type="entry name" value="Yip1"/>
    <property type="match status" value="1"/>
</dbReference>
<feature type="transmembrane region" description="Helical" evidence="5">
    <location>
        <begin position="217"/>
        <end position="242"/>
    </location>
</feature>
<feature type="transmembrane region" description="Helical" evidence="5">
    <location>
        <begin position="31"/>
        <end position="52"/>
    </location>
</feature>
<dbReference type="Proteomes" id="UP000002008">
    <property type="component" value="Chromosome"/>
</dbReference>
<evidence type="ECO:0000259" key="6">
    <source>
        <dbReference type="Pfam" id="PF04893"/>
    </source>
</evidence>
<protein>
    <recommendedName>
        <fullName evidence="6">Yip1 domain-containing protein</fullName>
    </recommendedName>
</protein>
<proteinExistence type="predicted"/>
<dbReference type="InParanoid" id="A9WDI6"/>
<evidence type="ECO:0000256" key="4">
    <source>
        <dbReference type="ARBA" id="ARBA00023136"/>
    </source>
</evidence>
<dbReference type="EnsemblBacteria" id="ABY37105">
    <property type="protein sequence ID" value="ABY37105"/>
    <property type="gene ID" value="Caur_3928"/>
</dbReference>
<name>A9WDI6_CHLAA</name>